<evidence type="ECO:0000256" key="1">
    <source>
        <dbReference type="ARBA" id="ARBA00004123"/>
    </source>
</evidence>
<dbReference type="InterPro" id="IPR055065">
    <property type="entry name" value="OB_MCM10"/>
</dbReference>
<evidence type="ECO:0000256" key="2">
    <source>
        <dbReference type="ARBA" id="ARBA00009679"/>
    </source>
</evidence>
<keyword evidence="6" id="KW-0862">Zinc</keyword>
<dbReference type="GO" id="GO:0043596">
    <property type="term" value="C:nuclear replication fork"/>
    <property type="evidence" value="ECO:0007669"/>
    <property type="project" value="TreeGrafter"/>
</dbReference>
<dbReference type="AlphaFoldDB" id="A0A1G4MEK8"/>
<keyword evidence="13" id="KW-1185">Reference proteome</keyword>
<keyword evidence="3" id="KW-0235">DNA replication</keyword>
<feature type="compositionally biased region" description="Acidic residues" evidence="9">
    <location>
        <begin position="574"/>
        <end position="585"/>
    </location>
</feature>
<evidence type="ECO:0000259" key="10">
    <source>
        <dbReference type="Pfam" id="PF09329"/>
    </source>
</evidence>
<feature type="compositionally biased region" description="Basic and acidic residues" evidence="9">
    <location>
        <begin position="547"/>
        <end position="563"/>
    </location>
</feature>
<dbReference type="EMBL" id="LT598490">
    <property type="protein sequence ID" value="SCW02184.1"/>
    <property type="molecule type" value="Genomic_DNA"/>
</dbReference>
<comment type="subcellular location">
    <subcellularLocation>
        <location evidence="1">Nucleus</location>
    </subcellularLocation>
</comment>
<evidence type="ECO:0000313" key="12">
    <source>
        <dbReference type="EMBL" id="SCW02184.1"/>
    </source>
</evidence>
<reference evidence="13" key="1">
    <citation type="submission" date="2016-03" db="EMBL/GenBank/DDBJ databases">
        <authorList>
            <person name="Devillers H."/>
        </authorList>
    </citation>
    <scope>NUCLEOTIDE SEQUENCE [LARGE SCALE GENOMIC DNA]</scope>
</reference>
<feature type="coiled-coil region" evidence="8">
    <location>
        <begin position="18"/>
        <end position="52"/>
    </location>
</feature>
<accession>A0A1G4MEK8</accession>
<feature type="region of interest" description="Disordered" evidence="9">
    <location>
        <begin position="539"/>
        <end position="585"/>
    </location>
</feature>
<evidence type="ECO:0000259" key="11">
    <source>
        <dbReference type="Pfam" id="PF22379"/>
    </source>
</evidence>
<feature type="domain" description="MCM10 OB-fold" evidence="11">
    <location>
        <begin position="163"/>
        <end position="275"/>
    </location>
</feature>
<dbReference type="GO" id="GO:0003688">
    <property type="term" value="F:DNA replication origin binding"/>
    <property type="evidence" value="ECO:0007669"/>
    <property type="project" value="TreeGrafter"/>
</dbReference>
<evidence type="ECO:0000256" key="7">
    <source>
        <dbReference type="ARBA" id="ARBA00023242"/>
    </source>
</evidence>
<gene>
    <name evidence="12" type="ORF">LAFE_0F00826G</name>
</gene>
<comment type="similarity">
    <text evidence="2">Belongs to the MCM10 family.</text>
</comment>
<keyword evidence="4" id="KW-0479">Metal-binding</keyword>
<evidence type="ECO:0000256" key="5">
    <source>
        <dbReference type="ARBA" id="ARBA00022771"/>
    </source>
</evidence>
<name>A0A1G4MEK8_LACFM</name>
<evidence type="ECO:0000256" key="9">
    <source>
        <dbReference type="SAM" id="MobiDB-lite"/>
    </source>
</evidence>
<dbReference type="Pfam" id="PF09329">
    <property type="entry name" value="zf-primase"/>
    <property type="match status" value="1"/>
</dbReference>
<organism evidence="12 13">
    <name type="scientific">Lachancea fermentati</name>
    <name type="common">Zygosaccharomyces fermentati</name>
    <dbReference type="NCBI Taxonomy" id="4955"/>
    <lineage>
        <taxon>Eukaryota</taxon>
        <taxon>Fungi</taxon>
        <taxon>Dikarya</taxon>
        <taxon>Ascomycota</taxon>
        <taxon>Saccharomycotina</taxon>
        <taxon>Saccharomycetes</taxon>
        <taxon>Saccharomycetales</taxon>
        <taxon>Saccharomycetaceae</taxon>
        <taxon>Lachancea</taxon>
    </lineage>
</organism>
<dbReference type="InterPro" id="IPR015408">
    <property type="entry name" value="Znf_Mcm10/DnaG"/>
</dbReference>
<proteinExistence type="inferred from homology"/>
<keyword evidence="8" id="KW-0175">Coiled coil</keyword>
<evidence type="ECO:0000256" key="8">
    <source>
        <dbReference type="SAM" id="Coils"/>
    </source>
</evidence>
<evidence type="ECO:0000313" key="13">
    <source>
        <dbReference type="Proteomes" id="UP000190831"/>
    </source>
</evidence>
<dbReference type="PANTHER" id="PTHR13454">
    <property type="entry name" value="PROTEIN MCM10 HOMOLOG"/>
    <property type="match status" value="1"/>
</dbReference>
<dbReference type="Proteomes" id="UP000190831">
    <property type="component" value="Chromosome F"/>
</dbReference>
<dbReference type="FunFam" id="2.40.50.140:FF:000368">
    <property type="entry name" value="Mcm10p"/>
    <property type="match status" value="1"/>
</dbReference>
<dbReference type="InterPro" id="IPR040184">
    <property type="entry name" value="Mcm10"/>
</dbReference>
<keyword evidence="7" id="KW-0539">Nucleus</keyword>
<evidence type="ECO:0000256" key="3">
    <source>
        <dbReference type="ARBA" id="ARBA00022705"/>
    </source>
</evidence>
<dbReference type="GO" id="GO:0006270">
    <property type="term" value="P:DNA replication initiation"/>
    <property type="evidence" value="ECO:0007669"/>
    <property type="project" value="InterPro"/>
</dbReference>
<sequence length="585" mass="67679">MRNEDPRLILNYDAYDSLTSDEEDVQKIQSRLDELDRQKEDLRQRLEHKAGRKMAKRLETGMIDVEASPRKKTETKTKLAVTADSMLSVSLPKENINELKVRKNGIPSNTTSYFVENFAISRNVHKASAEKKENLMKCRVHTFRDTDSQRDYQPTTANEQEEFSGKWISRRYIPTDDLRTVFKDMKILRLPKLFSKVRPPKFDEPDYANWVAIGILSFKSPIKMTSSEKPAKYFKMTLTDFKFNLDVYIFGNKNVEKYYNLKVSDVIAILNPDILPWRPTEVNNDEFKGSVVKSFNLSIRHDFDCILEIGTSRDLGFCAVYNKSSSKPCGAPINKSAEDRCQYHQEIRIRQVNAQRLELNGNKSLRSPTKNGIRQSLYGNSNKRGRKFELLPDKYAPKVQERESENMLYFSNPNSAKAFFDDSYQNPDILTNLENKRRKLKDDRKDKHLRHFLDKAVGKSSQNILHNKSVHQQEEIKSTTNHAINSGLVKNIGFDPTRGKMMSVLRNSANALRDNDGKQSLVKDVMNIRKEKIVLKPSKKERKNRLQRREEVWEHHMSSREDDINGTVAPDGGTLDESDSELEIV</sequence>
<dbReference type="InterPro" id="IPR012340">
    <property type="entry name" value="NA-bd_OB-fold"/>
</dbReference>
<dbReference type="GO" id="GO:0003697">
    <property type="term" value="F:single-stranded DNA binding"/>
    <property type="evidence" value="ECO:0007669"/>
    <property type="project" value="InterPro"/>
</dbReference>
<keyword evidence="5" id="KW-0863">Zinc-finger</keyword>
<dbReference type="Pfam" id="PF22379">
    <property type="entry name" value="OB_MCM10"/>
    <property type="match status" value="1"/>
</dbReference>
<evidence type="ECO:0000256" key="6">
    <source>
        <dbReference type="ARBA" id="ARBA00022833"/>
    </source>
</evidence>
<dbReference type="STRING" id="4955.A0A1G4MEK8"/>
<feature type="domain" description="Zinc finger Mcm10/DnaG-type" evidence="10">
    <location>
        <begin position="310"/>
        <end position="356"/>
    </location>
</feature>
<dbReference type="PANTHER" id="PTHR13454:SF11">
    <property type="entry name" value="PROTEIN MCM10 HOMOLOG"/>
    <property type="match status" value="1"/>
</dbReference>
<evidence type="ECO:0000256" key="4">
    <source>
        <dbReference type="ARBA" id="ARBA00022723"/>
    </source>
</evidence>
<dbReference type="GO" id="GO:0008270">
    <property type="term" value="F:zinc ion binding"/>
    <property type="evidence" value="ECO:0007669"/>
    <property type="project" value="UniProtKB-KW"/>
</dbReference>
<dbReference type="OMA" id="FFDEKFQ"/>
<protein>
    <submittedName>
        <fullName evidence="12">LAFE_0F00826g1_1</fullName>
    </submittedName>
</protein>
<dbReference type="Gene3D" id="2.40.50.140">
    <property type="entry name" value="Nucleic acid-binding proteins"/>
    <property type="match status" value="1"/>
</dbReference>
<dbReference type="SUPFAM" id="SSF50249">
    <property type="entry name" value="Nucleic acid-binding proteins"/>
    <property type="match status" value="1"/>
</dbReference>
<dbReference type="OrthoDB" id="273123at2759"/>